<name>L7LBM0_9ACTN</name>
<dbReference type="AlphaFoldDB" id="L7LBM0"/>
<comment type="caution">
    <text evidence="4">The sequence shown here is derived from an EMBL/GenBank/DDBJ whole genome shotgun (WGS) entry which is preliminary data.</text>
</comment>
<evidence type="ECO:0000313" key="5">
    <source>
        <dbReference type="Proteomes" id="UP000053405"/>
    </source>
</evidence>
<feature type="domain" description="Alpha/beta hydrolase fold-3" evidence="3">
    <location>
        <begin position="86"/>
        <end position="293"/>
    </location>
</feature>
<comment type="similarity">
    <text evidence="1">Belongs to the 'GDXG' lipolytic enzyme family.</text>
</comment>
<dbReference type="Gene3D" id="3.40.50.1820">
    <property type="entry name" value="alpha/beta hydrolase"/>
    <property type="match status" value="1"/>
</dbReference>
<dbReference type="PANTHER" id="PTHR48081">
    <property type="entry name" value="AB HYDROLASE SUPERFAMILY PROTEIN C4A8.06C"/>
    <property type="match status" value="1"/>
</dbReference>
<dbReference type="SUPFAM" id="SSF53474">
    <property type="entry name" value="alpha/beta-Hydrolases"/>
    <property type="match status" value="1"/>
</dbReference>
<dbReference type="InterPro" id="IPR029058">
    <property type="entry name" value="AB_hydrolase_fold"/>
</dbReference>
<organism evidence="4 5">
    <name type="scientific">Gordonia hirsuta DSM 44140 = NBRC 16056</name>
    <dbReference type="NCBI Taxonomy" id="1121927"/>
    <lineage>
        <taxon>Bacteria</taxon>
        <taxon>Bacillati</taxon>
        <taxon>Actinomycetota</taxon>
        <taxon>Actinomycetes</taxon>
        <taxon>Mycobacteriales</taxon>
        <taxon>Gordoniaceae</taxon>
        <taxon>Gordonia</taxon>
    </lineage>
</organism>
<dbReference type="InterPro" id="IPR050300">
    <property type="entry name" value="GDXG_lipolytic_enzyme"/>
</dbReference>
<dbReference type="PANTHER" id="PTHR48081:SF30">
    <property type="entry name" value="ACETYL-HYDROLASE LIPR-RELATED"/>
    <property type="match status" value="1"/>
</dbReference>
<accession>L7LBM0</accession>
<dbReference type="Pfam" id="PF07859">
    <property type="entry name" value="Abhydrolase_3"/>
    <property type="match status" value="1"/>
</dbReference>
<evidence type="ECO:0000256" key="1">
    <source>
        <dbReference type="ARBA" id="ARBA00010515"/>
    </source>
</evidence>
<dbReference type="STRING" id="1121927.GOHSU_30_00600"/>
<dbReference type="eggNOG" id="COG0657">
    <property type="taxonomic scope" value="Bacteria"/>
</dbReference>
<evidence type="ECO:0000313" key="4">
    <source>
        <dbReference type="EMBL" id="GAC58136.1"/>
    </source>
</evidence>
<dbReference type="EMBL" id="BANT01000030">
    <property type="protein sequence ID" value="GAC58136.1"/>
    <property type="molecule type" value="Genomic_DNA"/>
</dbReference>
<dbReference type="InterPro" id="IPR013094">
    <property type="entry name" value="AB_hydrolase_3"/>
</dbReference>
<evidence type="ECO:0000256" key="2">
    <source>
        <dbReference type="ARBA" id="ARBA00022801"/>
    </source>
</evidence>
<sequence>MNDTIVWTYPKRSLVSRFAAVAVRMVARPVIGMWARLPGLLWPFGALELFAAVLPAVRGVTRHPAKLPNCGGEWIVPESGRRSGVILYLHGGAFLVGGIRSHRRLVSRLVKATGVPALSLNYRQLPGSPASQSLADSLDGLKEIVASGVPVDQIVVVGDSAGAYLAVRTVLAAQRTGLGSPAGLGCLSPFFDPDPTFKLEMPNADKDPLFPPSALRTMWQQLLAAETDPTDLAGLREIVTVPSAVLAALPPVLIQVGAEEVLRPDSDCFAAYSSAAGGDVRLELYPGQVHVFHVAADILPEARIALSRMSAHITNCLAPARSVAA</sequence>
<proteinExistence type="inferred from homology"/>
<evidence type="ECO:0000259" key="3">
    <source>
        <dbReference type="Pfam" id="PF07859"/>
    </source>
</evidence>
<dbReference type="GO" id="GO:0004806">
    <property type="term" value="F:triacylglycerol lipase activity"/>
    <property type="evidence" value="ECO:0007669"/>
    <property type="project" value="TreeGrafter"/>
</dbReference>
<dbReference type="RefSeq" id="WP_005941665.1">
    <property type="nucleotide sequence ID" value="NZ_ATVK01000054.1"/>
</dbReference>
<gene>
    <name evidence="4" type="ORF">GOHSU_30_00600</name>
</gene>
<keyword evidence="2" id="KW-0378">Hydrolase</keyword>
<reference evidence="4 5" key="1">
    <citation type="submission" date="2012-12" db="EMBL/GenBank/DDBJ databases">
        <title>Whole genome shotgun sequence of Gordonia hirsuta NBRC 16056.</title>
        <authorList>
            <person name="Isaki-Nakamura S."/>
            <person name="Hosoyama A."/>
            <person name="Tsuchikane K."/>
            <person name="Katsumata H."/>
            <person name="Baba S."/>
            <person name="Yamazaki S."/>
            <person name="Fujita N."/>
        </authorList>
    </citation>
    <scope>NUCLEOTIDE SEQUENCE [LARGE SCALE GENOMIC DNA]</scope>
    <source>
        <strain evidence="4 5">NBRC 16056</strain>
    </source>
</reference>
<protein>
    <submittedName>
        <fullName evidence="4">Putative carboxylesterase</fullName>
    </submittedName>
</protein>
<dbReference type="OrthoDB" id="128186at2"/>
<dbReference type="Proteomes" id="UP000053405">
    <property type="component" value="Unassembled WGS sequence"/>
</dbReference>
<keyword evidence="5" id="KW-1185">Reference proteome</keyword>